<feature type="compositionally biased region" description="Acidic residues" evidence="2">
    <location>
        <begin position="232"/>
        <end position="241"/>
    </location>
</feature>
<feature type="region of interest" description="Disordered" evidence="2">
    <location>
        <begin position="220"/>
        <end position="376"/>
    </location>
</feature>
<protein>
    <recommendedName>
        <fullName evidence="5">UbiD family decarboxylase</fullName>
    </recommendedName>
</protein>
<organism evidence="3 4">
    <name type="scientific">Colletotrichum shisoi</name>
    <dbReference type="NCBI Taxonomy" id="2078593"/>
    <lineage>
        <taxon>Eukaryota</taxon>
        <taxon>Fungi</taxon>
        <taxon>Dikarya</taxon>
        <taxon>Ascomycota</taxon>
        <taxon>Pezizomycotina</taxon>
        <taxon>Sordariomycetes</taxon>
        <taxon>Hypocreomycetidae</taxon>
        <taxon>Glomerellales</taxon>
        <taxon>Glomerellaceae</taxon>
        <taxon>Colletotrichum</taxon>
        <taxon>Colletotrichum destructivum species complex</taxon>
    </lineage>
</organism>
<accession>A0A5Q4BQG7</accession>
<evidence type="ECO:0000313" key="4">
    <source>
        <dbReference type="Proteomes" id="UP000326340"/>
    </source>
</evidence>
<dbReference type="EMBL" id="PUHP01000544">
    <property type="protein sequence ID" value="TQN69270.1"/>
    <property type="molecule type" value="Genomic_DNA"/>
</dbReference>
<feature type="compositionally biased region" description="Gly residues" evidence="2">
    <location>
        <begin position="309"/>
        <end position="320"/>
    </location>
</feature>
<evidence type="ECO:0000256" key="2">
    <source>
        <dbReference type="SAM" id="MobiDB-lite"/>
    </source>
</evidence>
<keyword evidence="1" id="KW-0175">Coiled coil</keyword>
<feature type="compositionally biased region" description="Low complexity" evidence="2">
    <location>
        <begin position="276"/>
        <end position="289"/>
    </location>
</feature>
<feature type="compositionally biased region" description="Basic and acidic residues" evidence="2">
    <location>
        <begin position="291"/>
        <end position="308"/>
    </location>
</feature>
<reference evidence="3 4" key="1">
    <citation type="journal article" date="2019" name="Sci. Rep.">
        <title>Colletotrichum shisoi sp. nov., an anthracnose pathogen of Perilla frutescens in Japan: molecular phylogenetic, morphological and genomic evidence.</title>
        <authorList>
            <person name="Gan P."/>
            <person name="Tsushima A."/>
            <person name="Hiroyama R."/>
            <person name="Narusaka M."/>
            <person name="Takano Y."/>
            <person name="Narusaka Y."/>
            <person name="Kawaradani M."/>
            <person name="Damm U."/>
            <person name="Shirasu K."/>
        </authorList>
    </citation>
    <scope>NUCLEOTIDE SEQUENCE [LARGE SCALE GENOMIC DNA]</scope>
    <source>
        <strain evidence="3 4">PG-2018a</strain>
    </source>
</reference>
<feature type="compositionally biased region" description="Acidic residues" evidence="2">
    <location>
        <begin position="262"/>
        <end position="275"/>
    </location>
</feature>
<dbReference type="AlphaFoldDB" id="A0A5Q4BQG7"/>
<gene>
    <name evidence="3" type="ORF">CSHISOI_06137</name>
</gene>
<feature type="compositionally biased region" description="Acidic residues" evidence="2">
    <location>
        <begin position="347"/>
        <end position="374"/>
    </location>
</feature>
<dbReference type="OrthoDB" id="4850476at2759"/>
<feature type="compositionally biased region" description="Acidic residues" evidence="2">
    <location>
        <begin position="146"/>
        <end position="156"/>
    </location>
</feature>
<feature type="region of interest" description="Disordered" evidence="2">
    <location>
        <begin position="137"/>
        <end position="182"/>
    </location>
</feature>
<evidence type="ECO:0000313" key="3">
    <source>
        <dbReference type="EMBL" id="TQN69270.1"/>
    </source>
</evidence>
<dbReference type="Proteomes" id="UP000326340">
    <property type="component" value="Unassembled WGS sequence"/>
</dbReference>
<evidence type="ECO:0000256" key="1">
    <source>
        <dbReference type="SAM" id="Coils"/>
    </source>
</evidence>
<feature type="region of interest" description="Disordered" evidence="2">
    <location>
        <begin position="388"/>
        <end position="447"/>
    </location>
</feature>
<keyword evidence="4" id="KW-1185">Reference proteome</keyword>
<evidence type="ECO:0008006" key="5">
    <source>
        <dbReference type="Google" id="ProtNLM"/>
    </source>
</evidence>
<feature type="compositionally biased region" description="Basic and acidic residues" evidence="2">
    <location>
        <begin position="173"/>
        <end position="182"/>
    </location>
</feature>
<name>A0A5Q4BQG7_9PEZI</name>
<proteinExistence type="predicted"/>
<feature type="compositionally biased region" description="Basic and acidic residues" evidence="2">
    <location>
        <begin position="395"/>
        <end position="411"/>
    </location>
</feature>
<feature type="coiled-coil region" evidence="1">
    <location>
        <begin position="28"/>
        <end position="90"/>
    </location>
</feature>
<sequence length="498" mass="53462">MDPDVCRNCGHSGKHIDFRDARCAITERDDAERDKLQADAALERARQLCDTSLALMKRQMQEFEDVNAAIDTLERALAAAEDRRERVRRDCGTHADVCRTARSNLQAAEEMAISAAGRYFQAGRAVTALEEREQLRASAAAAAIPMEEDDDDDEEEGGMKDDGDGDDDGGEGEAAREAEDRKWQRSNERFCKWLRQSEAQRQILKSSWTKMRVAERLALAGEDAVDNHGDDNDGADDDDEEVARRKRVQEWAAARRLTDQLPPEEDPTMETEYLDGDGAASATGGSLSGKDGPHASRTRIEDESKDGKGSGSGSGSGGGDNADDTADPGEGTRTTHRAEGREPDALGADETDDDEDQEGACDDAENNSSGDEDGWDHYCCELRWRGRAAGGEDSGADREDAGARAGHRDGTGGDDDDDGGGGGGNDSGAAAEGYETEIGQGTAVSAAECAAEMESSDRQNMPIAEMILVMLPQPYPSMLHAAYESTTPMSPFSSSITT</sequence>
<comment type="caution">
    <text evidence="3">The sequence shown here is derived from an EMBL/GenBank/DDBJ whole genome shotgun (WGS) entry which is preliminary data.</text>
</comment>